<evidence type="ECO:0000313" key="1">
    <source>
        <dbReference type="EMBL" id="GIQ68720.1"/>
    </source>
</evidence>
<dbReference type="EMBL" id="BOVK01000018">
    <property type="protein sequence ID" value="GIQ68720.1"/>
    <property type="molecule type" value="Genomic_DNA"/>
</dbReference>
<protein>
    <submittedName>
        <fullName evidence="1">Uncharacterized protein</fullName>
    </submittedName>
</protein>
<gene>
    <name evidence="1" type="ORF">XYCOK13_15440</name>
</gene>
<name>A0A8J4M235_9BACL</name>
<proteinExistence type="predicted"/>
<keyword evidence="2" id="KW-1185">Reference proteome</keyword>
<sequence length="55" mass="6116">MDSGNMLEVYDADGPGIAAGPPAEYVRFFTSMECSRGRNRNFYKIIRSKGRGNLV</sequence>
<organism evidence="1 2">
    <name type="scientific">Xylanibacillus composti</name>
    <dbReference type="NCBI Taxonomy" id="1572762"/>
    <lineage>
        <taxon>Bacteria</taxon>
        <taxon>Bacillati</taxon>
        <taxon>Bacillota</taxon>
        <taxon>Bacilli</taxon>
        <taxon>Bacillales</taxon>
        <taxon>Paenibacillaceae</taxon>
        <taxon>Xylanibacillus</taxon>
    </lineage>
</organism>
<comment type="caution">
    <text evidence="1">The sequence shown here is derived from an EMBL/GenBank/DDBJ whole genome shotgun (WGS) entry which is preliminary data.</text>
</comment>
<evidence type="ECO:0000313" key="2">
    <source>
        <dbReference type="Proteomes" id="UP000677918"/>
    </source>
</evidence>
<accession>A0A8J4M235</accession>
<dbReference type="AlphaFoldDB" id="A0A8J4M235"/>
<dbReference type="Proteomes" id="UP000677918">
    <property type="component" value="Unassembled WGS sequence"/>
</dbReference>
<reference evidence="1" key="1">
    <citation type="submission" date="2021-04" db="EMBL/GenBank/DDBJ databases">
        <title>Draft genome sequence of Xylanibacillus composti strain K13.</title>
        <authorList>
            <person name="Uke A."/>
            <person name="Chhe C."/>
            <person name="Baramee S."/>
            <person name="Kosugi A."/>
        </authorList>
    </citation>
    <scope>NUCLEOTIDE SEQUENCE</scope>
    <source>
        <strain evidence="1">K13</strain>
    </source>
</reference>